<dbReference type="AlphaFoldDB" id="A0A239H0A5"/>
<keyword evidence="5" id="KW-0408">Iron</keyword>
<keyword evidence="6" id="KW-0411">Iron-sulfur</keyword>
<dbReference type="InterPro" id="IPR032432">
    <property type="entry name" value="Radical_SAM_C"/>
</dbReference>
<evidence type="ECO:0000256" key="2">
    <source>
        <dbReference type="ARBA" id="ARBA00022485"/>
    </source>
</evidence>
<evidence type="ECO:0000313" key="9">
    <source>
        <dbReference type="Proteomes" id="UP000198304"/>
    </source>
</evidence>
<evidence type="ECO:0000256" key="5">
    <source>
        <dbReference type="ARBA" id="ARBA00023004"/>
    </source>
</evidence>
<dbReference type="SFLD" id="SFLDG01086">
    <property type="entry name" value="elongater_protein-like"/>
    <property type="match status" value="1"/>
</dbReference>
<dbReference type="SFLD" id="SFLDS00029">
    <property type="entry name" value="Radical_SAM"/>
    <property type="match status" value="1"/>
</dbReference>
<dbReference type="InterPro" id="IPR058240">
    <property type="entry name" value="rSAM_sf"/>
</dbReference>
<evidence type="ECO:0000256" key="3">
    <source>
        <dbReference type="ARBA" id="ARBA00022691"/>
    </source>
</evidence>
<protein>
    <recommendedName>
        <fullName evidence="7">Radical SAM core domain-containing protein</fullName>
    </recommendedName>
</protein>
<evidence type="ECO:0000313" key="8">
    <source>
        <dbReference type="EMBL" id="SNS74555.1"/>
    </source>
</evidence>
<proteinExistence type="predicted"/>
<dbReference type="PROSITE" id="PS51918">
    <property type="entry name" value="RADICAL_SAM"/>
    <property type="match status" value="1"/>
</dbReference>
<dbReference type="NCBIfam" id="TIGR01212">
    <property type="entry name" value="TIGR01212 family radical SAM protein"/>
    <property type="match status" value="1"/>
</dbReference>
<dbReference type="PANTHER" id="PTHR11135">
    <property type="entry name" value="HISTONE ACETYLTRANSFERASE-RELATED"/>
    <property type="match status" value="1"/>
</dbReference>
<dbReference type="InterPro" id="IPR023404">
    <property type="entry name" value="rSAM_horseshoe"/>
</dbReference>
<organism evidence="8 9">
    <name type="scientific">Anaerovirgula multivorans</name>
    <dbReference type="NCBI Taxonomy" id="312168"/>
    <lineage>
        <taxon>Bacteria</taxon>
        <taxon>Bacillati</taxon>
        <taxon>Bacillota</taxon>
        <taxon>Clostridia</taxon>
        <taxon>Peptostreptococcales</taxon>
        <taxon>Natronincolaceae</taxon>
        <taxon>Anaerovirgula</taxon>
    </lineage>
</organism>
<dbReference type="GO" id="GO:0051539">
    <property type="term" value="F:4 iron, 4 sulfur cluster binding"/>
    <property type="evidence" value="ECO:0007669"/>
    <property type="project" value="UniProtKB-KW"/>
</dbReference>
<dbReference type="SFLD" id="SFLDG01091">
    <property type="entry name" value="uncharacterized_CHP01210-like"/>
    <property type="match status" value="1"/>
</dbReference>
<keyword evidence="3" id="KW-0949">S-adenosyl-L-methionine</keyword>
<keyword evidence="4" id="KW-0479">Metal-binding</keyword>
<keyword evidence="2" id="KW-0004">4Fe-4S</keyword>
<dbReference type="GO" id="GO:0046872">
    <property type="term" value="F:metal ion binding"/>
    <property type="evidence" value="ECO:0007669"/>
    <property type="project" value="UniProtKB-KW"/>
</dbReference>
<evidence type="ECO:0000256" key="1">
    <source>
        <dbReference type="ARBA" id="ARBA00001966"/>
    </source>
</evidence>
<dbReference type="InterPro" id="IPR005911">
    <property type="entry name" value="YhcC-like"/>
</dbReference>
<dbReference type="SUPFAM" id="SSF102114">
    <property type="entry name" value="Radical SAM enzymes"/>
    <property type="match status" value="1"/>
</dbReference>
<evidence type="ECO:0000256" key="6">
    <source>
        <dbReference type="ARBA" id="ARBA00023014"/>
    </source>
</evidence>
<gene>
    <name evidence="8" type="ORF">SAMN05446037_101947</name>
</gene>
<dbReference type="Gene3D" id="3.80.30.20">
    <property type="entry name" value="tm_1862 like domain"/>
    <property type="match status" value="1"/>
</dbReference>
<sequence length="320" mass="37327">MEKEVLIYNTYSDYLREKYGEKVYKLPINLPVTCPNRDGKLGEGGCIFCAEVGTGFENLPNHYSISKQLEENMILVKRKYKANKFIAYFQNFTNTYLPLEDFKVYIQEALVEDIVEIAISTRPDCITEDYLAFLKEIQLKYSVEISIELGLQTVNYHTLKKINRGHSLAEFIDAVLQIKKYEFEICTHLILNLPWDNEEDVIENAKILSALKVQQVKLHALYIVKDTVMGEMYEKGELQLISAEEYKDRVITFLEYLDPSIVVQRLIGRAPEENSLFVNWNMSWWKIRDEIHEKMRASNNYQGKKAYYLGGKALHCSRNV</sequence>
<dbReference type="SMART" id="SM00729">
    <property type="entry name" value="Elp3"/>
    <property type="match status" value="1"/>
</dbReference>
<dbReference type="InterPro" id="IPR007197">
    <property type="entry name" value="rSAM"/>
</dbReference>
<dbReference type="EMBL" id="FZOJ01000019">
    <property type="protein sequence ID" value="SNS74555.1"/>
    <property type="molecule type" value="Genomic_DNA"/>
</dbReference>
<name>A0A239H0A5_9FIRM</name>
<dbReference type="Proteomes" id="UP000198304">
    <property type="component" value="Unassembled WGS sequence"/>
</dbReference>
<evidence type="ECO:0000259" key="7">
    <source>
        <dbReference type="PROSITE" id="PS51918"/>
    </source>
</evidence>
<dbReference type="InterPro" id="IPR039661">
    <property type="entry name" value="ELP3"/>
</dbReference>
<reference evidence="9" key="1">
    <citation type="submission" date="2017-06" db="EMBL/GenBank/DDBJ databases">
        <authorList>
            <person name="Varghese N."/>
            <person name="Submissions S."/>
        </authorList>
    </citation>
    <scope>NUCLEOTIDE SEQUENCE [LARGE SCALE GENOMIC DNA]</scope>
    <source>
        <strain evidence="9">SCA</strain>
    </source>
</reference>
<dbReference type="InterPro" id="IPR006638">
    <property type="entry name" value="Elp3/MiaA/NifB-like_rSAM"/>
</dbReference>
<feature type="domain" description="Radical SAM core" evidence="7">
    <location>
        <begin position="18"/>
        <end position="260"/>
    </location>
</feature>
<dbReference type="Pfam" id="PF16199">
    <property type="entry name" value="Radical_SAM_C"/>
    <property type="match status" value="1"/>
</dbReference>
<keyword evidence="9" id="KW-1185">Reference proteome</keyword>
<dbReference type="GO" id="GO:0003824">
    <property type="term" value="F:catalytic activity"/>
    <property type="evidence" value="ECO:0007669"/>
    <property type="project" value="InterPro"/>
</dbReference>
<dbReference type="Pfam" id="PF04055">
    <property type="entry name" value="Radical_SAM"/>
    <property type="match status" value="1"/>
</dbReference>
<accession>A0A239H0A5</accession>
<dbReference type="RefSeq" id="WP_207652589.1">
    <property type="nucleotide sequence ID" value="NZ_FZOJ01000019.1"/>
</dbReference>
<comment type="cofactor">
    <cofactor evidence="1">
        <name>[4Fe-4S] cluster</name>
        <dbReference type="ChEBI" id="CHEBI:49883"/>
    </cofactor>
</comment>
<dbReference type="PANTHER" id="PTHR11135:SF1">
    <property type="entry name" value="PROTEIN YHCC"/>
    <property type="match status" value="1"/>
</dbReference>
<evidence type="ECO:0000256" key="4">
    <source>
        <dbReference type="ARBA" id="ARBA00022723"/>
    </source>
</evidence>